<feature type="domain" description="KIB1-4 beta-propeller" evidence="3">
    <location>
        <begin position="70"/>
        <end position="188"/>
    </location>
</feature>
<dbReference type="CDD" id="cd09917">
    <property type="entry name" value="F-box_SF"/>
    <property type="match status" value="1"/>
</dbReference>
<evidence type="ECO:0000259" key="3">
    <source>
        <dbReference type="Pfam" id="PF03478"/>
    </source>
</evidence>
<feature type="region of interest" description="Disordered" evidence="1">
    <location>
        <begin position="190"/>
        <end position="303"/>
    </location>
</feature>
<dbReference type="SUPFAM" id="SSF81383">
    <property type="entry name" value="F-box domain"/>
    <property type="match status" value="1"/>
</dbReference>
<comment type="caution">
    <text evidence="4">The sequence shown here is derived from an EMBL/GenBank/DDBJ whole genome shotgun (WGS) entry which is preliminary data.</text>
</comment>
<name>A0A4U5QGG5_POPAL</name>
<dbReference type="InterPro" id="IPR001810">
    <property type="entry name" value="F-box_dom"/>
</dbReference>
<feature type="compositionally biased region" description="Acidic residues" evidence="1">
    <location>
        <begin position="258"/>
        <end position="267"/>
    </location>
</feature>
<feature type="compositionally biased region" description="Acidic residues" evidence="1">
    <location>
        <begin position="275"/>
        <end position="303"/>
    </location>
</feature>
<sequence>MEILKDGQRDWAQVPADILEYIASKVSVADYHRFLLVCTAWRRTTSMRPPSSHLPWLMLSNDRNKKTRRFFCLHDSKFYQIPLPRVVRRSWCAGSSYGWFIMAHKTRGDFLFNPFSGVRIPLPTHYQPYSFVRPASNPYFMTKAILSSEPTPENTAAGHCLVAALFEVDSLGICRPGDQAWTCFTIRSLNGDGEDQEEEEEEGEGDDQEEGEEEEEAEGEGDDQEEGEEEEEEEEEEEDGGCACGYPINKGEFNKKDDEDDSELEEYESIKGDYEDVQEIDNDGQAEEDDSEEEIEEGLDDEEETVTTITDITFYRGKLYAISYYNAIYICDEARDGSIAWRRLDTLPLKLKKKERGRCDFRYLVESNNGELLMVVRVRDHGFTIQFIVFKLDDETSDPAKWVRLENIGNQIIFLGRNHTKCVPAIDFPGFEGNCVYYSCDLWNHFHMLPMDQRDYADMGVYGLGRRVKEEFFPENYGAFMSNSEHSFKYPPIWITPNPW</sequence>
<dbReference type="PANTHER" id="PTHR44259">
    <property type="entry name" value="OS07G0183000 PROTEIN-RELATED"/>
    <property type="match status" value="1"/>
</dbReference>
<evidence type="ECO:0000256" key="1">
    <source>
        <dbReference type="SAM" id="MobiDB-lite"/>
    </source>
</evidence>
<gene>
    <name evidence="4" type="ORF">D5086_0000087990</name>
</gene>
<dbReference type="InterPro" id="IPR050942">
    <property type="entry name" value="F-box_BR-signaling"/>
</dbReference>
<reference evidence="4" key="1">
    <citation type="submission" date="2018-10" db="EMBL/GenBank/DDBJ databases">
        <title>Population genomic analysis revealed the cold adaptation of white poplar.</title>
        <authorList>
            <person name="Liu Y.-J."/>
        </authorList>
    </citation>
    <scope>NUCLEOTIDE SEQUENCE [LARGE SCALE GENOMIC DNA]</scope>
    <source>
        <strain evidence="4">PAL-ZL1</strain>
    </source>
</reference>
<feature type="domain" description="KIB1-4 beta-propeller" evidence="3">
    <location>
        <begin position="304"/>
        <end position="462"/>
    </location>
</feature>
<evidence type="ECO:0008006" key="5">
    <source>
        <dbReference type="Google" id="ProtNLM"/>
    </source>
</evidence>
<dbReference type="AlphaFoldDB" id="A0A4U5QGG5"/>
<feature type="domain" description="F-box" evidence="2">
    <location>
        <begin position="13"/>
        <end position="47"/>
    </location>
</feature>
<evidence type="ECO:0000313" key="4">
    <source>
        <dbReference type="EMBL" id="TKS09698.1"/>
    </source>
</evidence>
<feature type="compositionally biased region" description="Acidic residues" evidence="1">
    <location>
        <begin position="192"/>
        <end position="240"/>
    </location>
</feature>
<evidence type="ECO:0000259" key="2">
    <source>
        <dbReference type="Pfam" id="PF00646"/>
    </source>
</evidence>
<dbReference type="InterPro" id="IPR005174">
    <property type="entry name" value="KIB1-4_b-propeller"/>
</dbReference>
<dbReference type="STRING" id="43335.A0A4U5QGG5"/>
<organism evidence="4">
    <name type="scientific">Populus alba</name>
    <name type="common">White poplar</name>
    <dbReference type="NCBI Taxonomy" id="43335"/>
    <lineage>
        <taxon>Eukaryota</taxon>
        <taxon>Viridiplantae</taxon>
        <taxon>Streptophyta</taxon>
        <taxon>Embryophyta</taxon>
        <taxon>Tracheophyta</taxon>
        <taxon>Spermatophyta</taxon>
        <taxon>Magnoliopsida</taxon>
        <taxon>eudicotyledons</taxon>
        <taxon>Gunneridae</taxon>
        <taxon>Pentapetalae</taxon>
        <taxon>rosids</taxon>
        <taxon>fabids</taxon>
        <taxon>Malpighiales</taxon>
        <taxon>Salicaceae</taxon>
        <taxon>Saliceae</taxon>
        <taxon>Populus</taxon>
    </lineage>
</organism>
<proteinExistence type="predicted"/>
<dbReference type="Pfam" id="PF03478">
    <property type="entry name" value="Beta-prop_KIB1-4"/>
    <property type="match status" value="2"/>
</dbReference>
<accession>A0A4U5QGG5</accession>
<dbReference type="Gene3D" id="1.20.1280.50">
    <property type="match status" value="1"/>
</dbReference>
<dbReference type="Pfam" id="PF00646">
    <property type="entry name" value="F-box"/>
    <property type="match status" value="1"/>
</dbReference>
<dbReference type="EMBL" id="RCHU01000258">
    <property type="protein sequence ID" value="TKS09698.1"/>
    <property type="molecule type" value="Genomic_DNA"/>
</dbReference>
<dbReference type="InterPro" id="IPR036047">
    <property type="entry name" value="F-box-like_dom_sf"/>
</dbReference>
<protein>
    <recommendedName>
        <fullName evidence="5">F-box domain-containing protein</fullName>
    </recommendedName>
</protein>